<dbReference type="Gramene" id="PUZ42426">
    <property type="protein sequence ID" value="PUZ42426"/>
    <property type="gene ID" value="GQ55_9G580900"/>
</dbReference>
<proteinExistence type="inferred from homology"/>
<evidence type="ECO:0000256" key="14">
    <source>
        <dbReference type="ARBA" id="ARBA00078771"/>
    </source>
</evidence>
<keyword evidence="6" id="KW-0677">Repeat</keyword>
<dbReference type="PROSITE" id="PS50235">
    <property type="entry name" value="USP_3"/>
    <property type="match status" value="1"/>
</dbReference>
<dbReference type="EMBL" id="CM009757">
    <property type="protein sequence ID" value="PUZ42426.1"/>
    <property type="molecule type" value="Genomic_DNA"/>
</dbReference>
<protein>
    <recommendedName>
        <fullName evidence="12">Ubiquitin carboxyl-terminal hydrolase 26</fullName>
        <ecNumber evidence="4">3.4.19.12</ecNumber>
    </recommendedName>
    <alternativeName>
        <fullName evidence="15">Deubiquitinating enzyme 26</fullName>
    </alternativeName>
    <alternativeName>
        <fullName evidence="13">Ubiquitin thioesterase 26</fullName>
    </alternativeName>
    <alternativeName>
        <fullName evidence="14">Ubiquitin-specific-processing protease 26</fullName>
    </alternativeName>
</protein>
<evidence type="ECO:0000259" key="17">
    <source>
        <dbReference type="PROSITE" id="PS50235"/>
    </source>
</evidence>
<dbReference type="SUPFAM" id="SSF143791">
    <property type="entry name" value="DUSP-like"/>
    <property type="match status" value="1"/>
</dbReference>
<evidence type="ECO:0000256" key="8">
    <source>
        <dbReference type="ARBA" id="ARBA00022801"/>
    </source>
</evidence>
<dbReference type="InterPro" id="IPR033841">
    <property type="entry name" value="Pep_USP48"/>
</dbReference>
<dbReference type="FunFam" id="3.90.70.10:FF:000049">
    <property type="entry name" value="ubiquitin carboxyl-terminal hydrolase 48"/>
    <property type="match status" value="1"/>
</dbReference>
<evidence type="ECO:0000256" key="3">
    <source>
        <dbReference type="ARBA" id="ARBA00009085"/>
    </source>
</evidence>
<dbReference type="SUPFAM" id="SSF54001">
    <property type="entry name" value="Cysteine proteinases"/>
    <property type="match status" value="1"/>
</dbReference>
<evidence type="ECO:0000256" key="4">
    <source>
        <dbReference type="ARBA" id="ARBA00012759"/>
    </source>
</evidence>
<organism evidence="19 20">
    <name type="scientific">Panicum hallii var. hallii</name>
    <dbReference type="NCBI Taxonomy" id="1504633"/>
    <lineage>
        <taxon>Eukaryota</taxon>
        <taxon>Viridiplantae</taxon>
        <taxon>Streptophyta</taxon>
        <taxon>Embryophyta</taxon>
        <taxon>Tracheophyta</taxon>
        <taxon>Spermatophyta</taxon>
        <taxon>Magnoliopsida</taxon>
        <taxon>Liliopsida</taxon>
        <taxon>Poales</taxon>
        <taxon>Poaceae</taxon>
        <taxon>PACMAD clade</taxon>
        <taxon>Panicoideae</taxon>
        <taxon>Panicodae</taxon>
        <taxon>Paniceae</taxon>
        <taxon>Panicinae</taxon>
        <taxon>Panicum</taxon>
        <taxon>Panicum sect. Panicum</taxon>
    </lineage>
</organism>
<dbReference type="Gene3D" id="3.90.70.10">
    <property type="entry name" value="Cysteine proteinases"/>
    <property type="match status" value="1"/>
</dbReference>
<feature type="region of interest" description="Disordered" evidence="16">
    <location>
        <begin position="911"/>
        <end position="935"/>
    </location>
</feature>
<dbReference type="Pfam" id="PF00443">
    <property type="entry name" value="UCH"/>
    <property type="match status" value="1"/>
</dbReference>
<keyword evidence="7" id="KW-0833">Ubl conjugation pathway</keyword>
<keyword evidence="8" id="KW-0378">Hydrolase</keyword>
<evidence type="ECO:0000256" key="13">
    <source>
        <dbReference type="ARBA" id="ARBA00075174"/>
    </source>
</evidence>
<evidence type="ECO:0000256" key="11">
    <source>
        <dbReference type="ARBA" id="ARBA00056392"/>
    </source>
</evidence>
<dbReference type="STRING" id="1504633.A0A2T7CGE6"/>
<keyword evidence="10" id="KW-0539">Nucleus</keyword>
<keyword evidence="5" id="KW-0645">Protease</keyword>
<feature type="domain" description="DUSP" evidence="18">
    <location>
        <begin position="433"/>
        <end position="531"/>
    </location>
</feature>
<dbReference type="InterPro" id="IPR028889">
    <property type="entry name" value="USP"/>
</dbReference>
<dbReference type="InterPro" id="IPR006615">
    <property type="entry name" value="Pept_C19_DUSP"/>
</dbReference>
<feature type="domain" description="USP" evidence="17">
    <location>
        <begin position="104"/>
        <end position="429"/>
    </location>
</feature>
<dbReference type="PROSITE" id="PS00973">
    <property type="entry name" value="USP_2"/>
    <property type="match status" value="1"/>
</dbReference>
<dbReference type="SMART" id="SM00695">
    <property type="entry name" value="DUSP"/>
    <property type="match status" value="1"/>
</dbReference>
<evidence type="ECO:0000256" key="10">
    <source>
        <dbReference type="ARBA" id="ARBA00023242"/>
    </source>
</evidence>
<dbReference type="InterPro" id="IPR038765">
    <property type="entry name" value="Papain-like_cys_pep_sf"/>
</dbReference>
<sequence>MSRPNTRNKNKRPRADESESPSAAEDTFHGAISQSDIRQLYMVWKPLCHGCHGNSKDSANCFCGLIPTTNGVRKTGLWQKKQEIVRGLGLNPSEDLRDPTDTPAGLTNLGATCYANSILQCLYMNTSFRSGIFSLELDVLKKLPVLDQLARLFARLHSSKMAFIDSAPFIKALELDNGVQQDSHEFLTLFLSLLEQSLSHSKVPGARTVAQHLFRGSMSHVTRCSSCGKDSAASSKIEDFYELELNIKGLNNLEESLDDYFSQEELDGENQYFCESCQKRVDATRCIILRSFPPVINIQLKRYVFLPKTTTKKKISSTFRFPGQFDMEKRLSNSSSSYTYELAAILIHKGTAASSGHYVAHTLSKLGLHPFGENPGKKSNKGDQKSQGIPTAGSVVNNNNNGHQEAALTSTSGEMFSSTDAYMLMYKCTSKDGSGTESNKIIEITNDSLPHYFLDEINEDDSYFWISTDWLRQWADNITPPSFIDNGPIQCEHGKVPASKVTSIKRLSAVAWLKLFSKYGGGPALSTDDFCMKCLKDGAKNAVSADVYRDRKASLKKLEEAALAGSCPDGPSYFVSKACLKFSLQFVIFVNFALSTFYSESAVCMHANAISFFFSFLTHLVALLHQPAEKNAVLTSDANNGPTSALRCCHGNLLPEHAPGAERVSIAESLWLFLYQTISEKRADDIVTFPSDCQPCEICSQELSDFASVEGNLRAVKLKQRQNHEKLISGKSFTVNLGKKYYLVPSSWLSEWRAYIIATGKNVSSLSEPQSLEAIHSRLLQRPLDLVCKHGSITQKTSNSDGLTMIPEYDWKLFSEEWSDTPGKGIYAEIAFRKSAQDKLHGSSEAMSIMDGYLDHLGAREPYLKTDPEVCEECIGERESCALVEKLNYQNEDIHVYFVLGKEAPKSIKEASKAVPVSDRRTSKHSKRTNSENSVSLKVSSSTSIVKENQKLHKGYVEIEDDFATLADKSIFPGDVLWVRDSEIYENRDIADEISEQKGDLLLAEEGFRGTLLTSSVSAQLCQDIALSERVPALRYIAAFLLA</sequence>
<evidence type="ECO:0000259" key="18">
    <source>
        <dbReference type="PROSITE" id="PS51283"/>
    </source>
</evidence>
<accession>A0A2T7CGE6</accession>
<dbReference type="InterPro" id="IPR050164">
    <property type="entry name" value="Peptidase_C19"/>
</dbReference>
<dbReference type="Pfam" id="PF06337">
    <property type="entry name" value="DUSP"/>
    <property type="match status" value="1"/>
</dbReference>
<dbReference type="InterPro" id="IPR001394">
    <property type="entry name" value="Peptidase_C19_UCH"/>
</dbReference>
<dbReference type="AlphaFoldDB" id="A0A2T7CGE6"/>
<feature type="region of interest" description="Disordered" evidence="16">
    <location>
        <begin position="370"/>
        <end position="405"/>
    </location>
</feature>
<dbReference type="Gene3D" id="3.30.2230.10">
    <property type="entry name" value="DUSP-like"/>
    <property type="match status" value="2"/>
</dbReference>
<reference evidence="19 20" key="1">
    <citation type="submission" date="2018-04" db="EMBL/GenBank/DDBJ databases">
        <title>WGS assembly of Panicum hallii var. hallii HAL2.</title>
        <authorList>
            <person name="Lovell J."/>
            <person name="Jenkins J."/>
            <person name="Lowry D."/>
            <person name="Mamidi S."/>
            <person name="Sreedasyam A."/>
            <person name="Weng X."/>
            <person name="Barry K."/>
            <person name="Bonette J."/>
            <person name="Campitelli B."/>
            <person name="Daum C."/>
            <person name="Gordon S."/>
            <person name="Gould B."/>
            <person name="Lipzen A."/>
            <person name="MacQueen A."/>
            <person name="Palacio-Mejia J."/>
            <person name="Plott C."/>
            <person name="Shakirov E."/>
            <person name="Shu S."/>
            <person name="Yoshinaga Y."/>
            <person name="Zane M."/>
            <person name="Rokhsar D."/>
            <person name="Grimwood J."/>
            <person name="Schmutz J."/>
            <person name="Juenger T."/>
        </authorList>
    </citation>
    <scope>NUCLEOTIDE SEQUENCE [LARGE SCALE GENOMIC DNA]</scope>
    <source>
        <strain evidence="20">cv. HAL2</strain>
    </source>
</reference>
<evidence type="ECO:0000256" key="15">
    <source>
        <dbReference type="ARBA" id="ARBA00082179"/>
    </source>
</evidence>
<evidence type="ECO:0000256" key="12">
    <source>
        <dbReference type="ARBA" id="ARBA00071636"/>
    </source>
</evidence>
<dbReference type="InterPro" id="IPR018200">
    <property type="entry name" value="USP_CS"/>
</dbReference>
<comment type="catalytic activity">
    <reaction evidence="1">
        <text>Thiol-dependent hydrolysis of ester, thioester, amide, peptide and isopeptide bonds formed by the C-terminal Gly of ubiquitin (a 76-residue protein attached to proteins as an intracellular targeting signal).</text>
        <dbReference type="EC" id="3.4.19.12"/>
    </reaction>
</comment>
<comment type="subcellular location">
    <subcellularLocation>
        <location evidence="2">Nucleus</location>
    </subcellularLocation>
</comment>
<dbReference type="GO" id="GO:0006508">
    <property type="term" value="P:proteolysis"/>
    <property type="evidence" value="ECO:0007669"/>
    <property type="project" value="UniProtKB-KW"/>
</dbReference>
<feature type="domain" description="DUSP" evidence="18">
    <location>
        <begin position="715"/>
        <end position="831"/>
    </location>
</feature>
<keyword evidence="9" id="KW-0788">Thiol protease</keyword>
<dbReference type="CDD" id="cd02668">
    <property type="entry name" value="Peptidase_C19L"/>
    <property type="match status" value="1"/>
</dbReference>
<feature type="compositionally biased region" description="Polar residues" evidence="16">
    <location>
        <begin position="385"/>
        <end position="405"/>
    </location>
</feature>
<dbReference type="EC" id="3.4.19.12" evidence="4"/>
<dbReference type="GO" id="GO:0016579">
    <property type="term" value="P:protein deubiquitination"/>
    <property type="evidence" value="ECO:0007669"/>
    <property type="project" value="InterPro"/>
</dbReference>
<dbReference type="PANTHER" id="PTHR24006">
    <property type="entry name" value="UBIQUITIN CARBOXYL-TERMINAL HYDROLASE"/>
    <property type="match status" value="1"/>
</dbReference>
<name>A0A2T7CGE6_9POAL</name>
<dbReference type="OrthoDB" id="289038at2759"/>
<dbReference type="PROSITE" id="PS00972">
    <property type="entry name" value="USP_1"/>
    <property type="match status" value="1"/>
</dbReference>
<evidence type="ECO:0000256" key="1">
    <source>
        <dbReference type="ARBA" id="ARBA00000707"/>
    </source>
</evidence>
<feature type="compositionally biased region" description="Basic residues" evidence="16">
    <location>
        <begin position="1"/>
        <end position="12"/>
    </location>
</feature>
<evidence type="ECO:0000256" key="16">
    <source>
        <dbReference type="SAM" id="MobiDB-lite"/>
    </source>
</evidence>
<evidence type="ECO:0000313" key="20">
    <source>
        <dbReference type="Proteomes" id="UP000244336"/>
    </source>
</evidence>
<dbReference type="InterPro" id="IPR035927">
    <property type="entry name" value="DUSP-like_sf"/>
</dbReference>
<evidence type="ECO:0000256" key="7">
    <source>
        <dbReference type="ARBA" id="ARBA00022786"/>
    </source>
</evidence>
<dbReference type="GO" id="GO:0005634">
    <property type="term" value="C:nucleus"/>
    <property type="evidence" value="ECO:0007669"/>
    <property type="project" value="UniProtKB-SubCell"/>
</dbReference>
<comment type="similarity">
    <text evidence="3">Belongs to the peptidase C19 family.</text>
</comment>
<evidence type="ECO:0000256" key="9">
    <source>
        <dbReference type="ARBA" id="ARBA00022807"/>
    </source>
</evidence>
<evidence type="ECO:0000256" key="2">
    <source>
        <dbReference type="ARBA" id="ARBA00004123"/>
    </source>
</evidence>
<keyword evidence="20" id="KW-1185">Reference proteome</keyword>
<feature type="region of interest" description="Disordered" evidence="16">
    <location>
        <begin position="1"/>
        <end position="29"/>
    </location>
</feature>
<dbReference type="PANTHER" id="PTHR24006:SF722">
    <property type="entry name" value="UBIQUITIN CARBOXYL-TERMINAL HYDROLASE 48"/>
    <property type="match status" value="1"/>
</dbReference>
<dbReference type="PROSITE" id="PS51283">
    <property type="entry name" value="DUSP"/>
    <property type="match status" value="2"/>
</dbReference>
<dbReference type="GO" id="GO:0004843">
    <property type="term" value="F:cysteine-type deubiquitinase activity"/>
    <property type="evidence" value="ECO:0007669"/>
    <property type="project" value="UniProtKB-EC"/>
</dbReference>
<comment type="function">
    <text evidence="11">Recognizes and hydrolyzes the peptide bond at the C-terminal Gly of ubiquitin. Involved in the processing of poly-ubiquitin precursors as well as that of ubiquitinated proteins. Deubiquitinates H2BK143ub1 of histone H2B.</text>
</comment>
<evidence type="ECO:0000256" key="6">
    <source>
        <dbReference type="ARBA" id="ARBA00022737"/>
    </source>
</evidence>
<evidence type="ECO:0000256" key="5">
    <source>
        <dbReference type="ARBA" id="ARBA00022670"/>
    </source>
</evidence>
<gene>
    <name evidence="19" type="ORF">GQ55_9G580900</name>
</gene>
<dbReference type="Proteomes" id="UP000244336">
    <property type="component" value="Chromosome 9"/>
</dbReference>
<evidence type="ECO:0000313" key="19">
    <source>
        <dbReference type="EMBL" id="PUZ42426.1"/>
    </source>
</evidence>
<dbReference type="GO" id="GO:0005829">
    <property type="term" value="C:cytosol"/>
    <property type="evidence" value="ECO:0007669"/>
    <property type="project" value="TreeGrafter"/>
</dbReference>